<sequence length="314" mass="33748">MTTELHVVLGTGPAGTTLAEQLLRRGHTVRTVDRRGTTPLDGAQPYAADVRDPVAAAAAVAGAAVVYHCVNVPYERQVEVMPRIQESVLAAAEATGARLVVTDTLYPYGPTGGEAMTEETPWRAVAVKGRMRADLDGRYLQAHQRGRVRVTLGRAADFFGPRVFNSSLGAAVFPAALTGETALAMGDIDLPHSYSYIRDVAAGLALLGERPDAAGRVWHLPTAPAVSTRRVHELIAELTGRPLSVDVLTEPGPWGPFDDVFMAEYAELFYQYLEPQVMDSSAFHLTFGVRPTPLADALAETVAWYRTSLRPAAG</sequence>
<keyword evidence="3" id="KW-1185">Reference proteome</keyword>
<proteinExistence type="predicted"/>
<dbReference type="Proteomes" id="UP000181980">
    <property type="component" value="Unassembled WGS sequence"/>
</dbReference>
<feature type="domain" description="NAD-dependent epimerase/dehydratase" evidence="1">
    <location>
        <begin position="10"/>
        <end position="214"/>
    </location>
</feature>
<evidence type="ECO:0000313" key="3">
    <source>
        <dbReference type="Proteomes" id="UP000181980"/>
    </source>
</evidence>
<dbReference type="InterPro" id="IPR051783">
    <property type="entry name" value="NAD(P)-dependent_oxidoreduct"/>
</dbReference>
<dbReference type="AlphaFoldDB" id="A0A1H5PIZ6"/>
<accession>A0A1H5PIZ6</accession>
<evidence type="ECO:0000313" key="2">
    <source>
        <dbReference type="EMBL" id="SEF13873.1"/>
    </source>
</evidence>
<dbReference type="EMBL" id="FNUC01000004">
    <property type="protein sequence ID" value="SEF13873.1"/>
    <property type="molecule type" value="Genomic_DNA"/>
</dbReference>
<dbReference type="OrthoDB" id="8205493at2"/>
<name>A0A1H5PIZ6_9ACTN</name>
<evidence type="ECO:0000259" key="1">
    <source>
        <dbReference type="Pfam" id="PF01370"/>
    </source>
</evidence>
<dbReference type="Pfam" id="PF01370">
    <property type="entry name" value="Epimerase"/>
    <property type="match status" value="1"/>
</dbReference>
<dbReference type="InterPro" id="IPR001509">
    <property type="entry name" value="Epimerase_deHydtase"/>
</dbReference>
<dbReference type="PANTHER" id="PTHR48079">
    <property type="entry name" value="PROTEIN YEEZ"/>
    <property type="match status" value="1"/>
</dbReference>
<organism evidence="2 3">
    <name type="scientific">Jiangella alba</name>
    <dbReference type="NCBI Taxonomy" id="561176"/>
    <lineage>
        <taxon>Bacteria</taxon>
        <taxon>Bacillati</taxon>
        <taxon>Actinomycetota</taxon>
        <taxon>Actinomycetes</taxon>
        <taxon>Jiangellales</taxon>
        <taxon>Jiangellaceae</taxon>
        <taxon>Jiangella</taxon>
    </lineage>
</organism>
<dbReference type="GO" id="GO:0005737">
    <property type="term" value="C:cytoplasm"/>
    <property type="evidence" value="ECO:0007669"/>
    <property type="project" value="TreeGrafter"/>
</dbReference>
<protein>
    <submittedName>
        <fullName evidence="2">Nucleoside-diphosphate-sugar epimerase</fullName>
    </submittedName>
</protein>
<dbReference type="PANTHER" id="PTHR48079:SF6">
    <property type="entry name" value="NAD(P)-BINDING DOMAIN-CONTAINING PROTEIN-RELATED"/>
    <property type="match status" value="1"/>
</dbReference>
<dbReference type="Gene3D" id="3.40.50.720">
    <property type="entry name" value="NAD(P)-binding Rossmann-like Domain"/>
    <property type="match status" value="1"/>
</dbReference>
<dbReference type="SUPFAM" id="SSF51735">
    <property type="entry name" value="NAD(P)-binding Rossmann-fold domains"/>
    <property type="match status" value="1"/>
</dbReference>
<dbReference type="RefSeq" id="WP_069110184.1">
    <property type="nucleotide sequence ID" value="NZ_FNUC01000004.1"/>
</dbReference>
<dbReference type="GO" id="GO:0004029">
    <property type="term" value="F:aldehyde dehydrogenase (NAD+) activity"/>
    <property type="evidence" value="ECO:0007669"/>
    <property type="project" value="TreeGrafter"/>
</dbReference>
<gene>
    <name evidence="2" type="ORF">SAMN04488561_4496</name>
</gene>
<reference evidence="3" key="1">
    <citation type="submission" date="2016-10" db="EMBL/GenBank/DDBJ databases">
        <authorList>
            <person name="Varghese N."/>
            <person name="Submissions S."/>
        </authorList>
    </citation>
    <scope>NUCLEOTIDE SEQUENCE [LARGE SCALE GENOMIC DNA]</scope>
    <source>
        <strain evidence="3">DSM 45237</strain>
    </source>
</reference>
<dbReference type="STRING" id="561176.SAMN04488561_4496"/>
<dbReference type="InterPro" id="IPR036291">
    <property type="entry name" value="NAD(P)-bd_dom_sf"/>
</dbReference>